<dbReference type="SUPFAM" id="SSF53448">
    <property type="entry name" value="Nucleotide-diphospho-sugar transferases"/>
    <property type="match status" value="2"/>
</dbReference>
<dbReference type="PANTHER" id="PTHR43179">
    <property type="entry name" value="RHAMNOSYLTRANSFERASE WBBL"/>
    <property type="match status" value="1"/>
</dbReference>
<organism evidence="2 3">
    <name type="scientific">Faecalitalea cylindroides</name>
    <dbReference type="NCBI Taxonomy" id="39483"/>
    <lineage>
        <taxon>Bacteria</taxon>
        <taxon>Bacillati</taxon>
        <taxon>Bacillota</taxon>
        <taxon>Erysipelotrichia</taxon>
        <taxon>Erysipelotrichales</taxon>
        <taxon>Erysipelotrichaceae</taxon>
        <taxon>Faecalitalea</taxon>
    </lineage>
</organism>
<evidence type="ECO:0000313" key="2">
    <source>
        <dbReference type="EMBL" id="MDC0828827.1"/>
    </source>
</evidence>
<comment type="caution">
    <text evidence="2">The sequence shown here is derived from an EMBL/GenBank/DDBJ whole genome shotgun (WGS) entry which is preliminary data.</text>
</comment>
<evidence type="ECO:0000259" key="1">
    <source>
        <dbReference type="Pfam" id="PF00535"/>
    </source>
</evidence>
<dbReference type="RefSeq" id="WP_195191591.1">
    <property type="nucleotide sequence ID" value="NZ_JADMUL010000026.1"/>
</dbReference>
<evidence type="ECO:0000313" key="3">
    <source>
        <dbReference type="Proteomes" id="UP001220658"/>
    </source>
</evidence>
<feature type="domain" description="Glycosyltransferase 2-like" evidence="1">
    <location>
        <begin position="550"/>
        <end position="673"/>
    </location>
</feature>
<sequence>MADLFHSHLDKFVYKYIDGDSYIFLEGWSFTETASHQEYEIKVNGKVLEQSLVSVNRKDVADTYKLEKDQQDVGFRGMVHLNERINSFELSVESNSNRYLIINLKKKQLEKIESRDPIESKLELLENDNGNFMIIGWAFPIGYDYWNLSIWEEKDKQIDCDIQRIIRKDLALLFQLNNDSMDCGFSLKFKGNPEKKYYLKVEYGDKESFVELSKEVDLKDLTNFYMHGLNFHNIKSGLRYLRNNGIQKFVKRIFEGPEKKDISYNNWFDLQKPNDEELNKQRETKFVYSPKISLIVATYNTADRHLKAMIESVLNQTYINWELCIADGSDSNNVEKFIIKHYSNDNRIKYKKLSENLGISDNMNAALDLVTGEYVGLFDHDDLLTPDALFEIVSILQERKYPVIYTDEDKIDDATGELMEPHFKPDMNIDLLLSENYICHFLVVSKSLIDRIGMMDKNYDGAQDYDFVLRCVETVGVENVYHIPKALYHWRKHAQSTASNPESKLYAFEAGKRAIQAYYDRNGIDAEVEMGSILGFYRTRYAIKDEALISILIPNKDHIDDLKRCITSIENKSTYKNYEFIIIENNSELEETFKFYDELEKNNKKIKVVYWDGEFNYSAINNFGAKYANGEYILLLNNDTEIINEDCLKELVSICQREDVGCVGARLLYEDDTIQHAGVIVGLGGVAGHCFIGEPKDSGGYYNRILCIQDYSAVTAACMMIKTSVFRKVNGLSEDLKVAFNDIDLCLKIRELGYLVVYNPYAELYHFESKSRGLENTPEKVERFNREVETFKSHWKEFLDKGDPCYNPNLSLTDKSYALKRFKK</sequence>
<protein>
    <submittedName>
        <fullName evidence="2">Glycosyltransferase family 2 protein</fullName>
    </submittedName>
</protein>
<reference evidence="2" key="1">
    <citation type="submission" date="2023-01" db="EMBL/GenBank/DDBJ databases">
        <title>Human gut microbiome strain richness.</title>
        <authorList>
            <person name="Chen-Liaw A."/>
        </authorList>
    </citation>
    <scope>NUCLEOTIDE SEQUENCE</scope>
    <source>
        <strain evidence="2">D55st1_G4_D55t1_190419</strain>
    </source>
</reference>
<dbReference type="PANTHER" id="PTHR43179:SF7">
    <property type="entry name" value="RHAMNOSYLTRANSFERASE WBBL"/>
    <property type="match status" value="1"/>
</dbReference>
<feature type="domain" description="Glycosyltransferase 2-like" evidence="1">
    <location>
        <begin position="293"/>
        <end position="448"/>
    </location>
</feature>
<dbReference type="Proteomes" id="UP001220658">
    <property type="component" value="Unassembled WGS sequence"/>
</dbReference>
<dbReference type="CDD" id="cd04184">
    <property type="entry name" value="GT2_RfbC_Mx_like"/>
    <property type="match status" value="1"/>
</dbReference>
<dbReference type="GO" id="GO:0016757">
    <property type="term" value="F:glycosyltransferase activity"/>
    <property type="evidence" value="ECO:0007669"/>
    <property type="project" value="UniProtKB-KW"/>
</dbReference>
<accession>A0AAW6FUC0</accession>
<dbReference type="InterPro" id="IPR029044">
    <property type="entry name" value="Nucleotide-diphossugar_trans"/>
</dbReference>
<dbReference type="Gene3D" id="3.90.550.10">
    <property type="entry name" value="Spore Coat Polysaccharide Biosynthesis Protein SpsA, Chain A"/>
    <property type="match status" value="2"/>
</dbReference>
<dbReference type="EMBL" id="JAQNCK010000026">
    <property type="protein sequence ID" value="MDC0828827.1"/>
    <property type="molecule type" value="Genomic_DNA"/>
</dbReference>
<proteinExistence type="predicted"/>
<dbReference type="InterPro" id="IPR001173">
    <property type="entry name" value="Glyco_trans_2-like"/>
</dbReference>
<name>A0AAW6FUC0_9FIRM</name>
<gene>
    <name evidence="2" type="ORF">POG00_08910</name>
</gene>
<dbReference type="AlphaFoldDB" id="A0AAW6FUC0"/>
<dbReference type="CDD" id="cd04186">
    <property type="entry name" value="GT_2_like_c"/>
    <property type="match status" value="1"/>
</dbReference>
<dbReference type="Pfam" id="PF00535">
    <property type="entry name" value="Glycos_transf_2"/>
    <property type="match status" value="2"/>
</dbReference>